<dbReference type="Proteomes" id="UP001162131">
    <property type="component" value="Unassembled WGS sequence"/>
</dbReference>
<evidence type="ECO:0000313" key="2">
    <source>
        <dbReference type="EMBL" id="CAG9331025.1"/>
    </source>
</evidence>
<name>A0AAU9K1I2_9CILI</name>
<proteinExistence type="predicted"/>
<feature type="region of interest" description="Disordered" evidence="1">
    <location>
        <begin position="36"/>
        <end position="101"/>
    </location>
</feature>
<feature type="region of interest" description="Disordered" evidence="1">
    <location>
        <begin position="1"/>
        <end position="22"/>
    </location>
</feature>
<protein>
    <submittedName>
        <fullName evidence="2">Uncharacterized protein</fullName>
    </submittedName>
</protein>
<reference evidence="2" key="1">
    <citation type="submission" date="2021-09" db="EMBL/GenBank/DDBJ databases">
        <authorList>
            <consortium name="AG Swart"/>
            <person name="Singh M."/>
            <person name="Singh A."/>
            <person name="Seah K."/>
            <person name="Emmerich C."/>
        </authorList>
    </citation>
    <scope>NUCLEOTIDE SEQUENCE</scope>
    <source>
        <strain evidence="2">ATCC30299</strain>
    </source>
</reference>
<keyword evidence="3" id="KW-1185">Reference proteome</keyword>
<comment type="caution">
    <text evidence="2">The sequence shown here is derived from an EMBL/GenBank/DDBJ whole genome shotgun (WGS) entry which is preliminary data.</text>
</comment>
<sequence>MSRETIFSSEPAKHFESEDLPARSKHATHLVTYPNFLSSDIDHSQDRPFTNMSPDSKRRAIPRGDFHLDRESLPHEFDKRPAGKKRSVNTNATTCDPLKFNPVYHDPAEKVSIKRMPLKQNSSLIGSTAQPMKVEEKRSYKKKESFKYQDSSQVKSSLTFI</sequence>
<feature type="compositionally biased region" description="Basic and acidic residues" evidence="1">
    <location>
        <begin position="11"/>
        <end position="22"/>
    </location>
</feature>
<evidence type="ECO:0000313" key="3">
    <source>
        <dbReference type="Proteomes" id="UP001162131"/>
    </source>
</evidence>
<dbReference type="EMBL" id="CAJZBQ010000052">
    <property type="protein sequence ID" value="CAG9331025.1"/>
    <property type="molecule type" value="Genomic_DNA"/>
</dbReference>
<feature type="compositionally biased region" description="Basic and acidic residues" evidence="1">
    <location>
        <begin position="55"/>
        <end position="81"/>
    </location>
</feature>
<accession>A0AAU9K1I2</accession>
<dbReference type="AlphaFoldDB" id="A0AAU9K1I2"/>
<gene>
    <name evidence="2" type="ORF">BSTOLATCC_MIC52431</name>
</gene>
<organism evidence="2 3">
    <name type="scientific">Blepharisma stoltei</name>
    <dbReference type="NCBI Taxonomy" id="1481888"/>
    <lineage>
        <taxon>Eukaryota</taxon>
        <taxon>Sar</taxon>
        <taxon>Alveolata</taxon>
        <taxon>Ciliophora</taxon>
        <taxon>Postciliodesmatophora</taxon>
        <taxon>Heterotrichea</taxon>
        <taxon>Heterotrichida</taxon>
        <taxon>Blepharismidae</taxon>
        <taxon>Blepharisma</taxon>
    </lineage>
</organism>
<evidence type="ECO:0000256" key="1">
    <source>
        <dbReference type="SAM" id="MobiDB-lite"/>
    </source>
</evidence>